<evidence type="ECO:0000256" key="1">
    <source>
        <dbReference type="SAM" id="Coils"/>
    </source>
</evidence>
<proteinExistence type="predicted"/>
<keyword evidence="1" id="KW-0175">Coiled coil</keyword>
<sequence length="352" mass="40370">MPANEWRYNNDYPNVRTGKSMRTERGSRVSHFETSVFDNIGYFDYRLLPETPKIQITIPSEEENQDSFNPNTHVAKKLDADSSHVQDHAQFLSENVSFPPLNESYSDPHKEKFNAAYEELSKKSNEIKGKLDRLHLDTPSFLSDQKKTLLNPPTSTLTSRGNSNKLDAFFEISSSADAQNLSTCPDFEKERHEPLSPRRFSEARNNEPLFKMDFSRASNGKNDLSPNLPVDADKNLVETPFENLEVVNQRVISTLQFIERAHKKQENLERIMLSQNRTEQLDAGQPRPRGFSNLFHGYPAELRYKRPESPNSESHRGPAKDNCRNEIPNLMSSQHRGISTRAVSHPSKKNPW</sequence>
<feature type="compositionally biased region" description="Basic and acidic residues" evidence="2">
    <location>
        <begin position="303"/>
        <end position="324"/>
    </location>
</feature>
<feature type="coiled-coil region" evidence="1">
    <location>
        <begin position="110"/>
        <end position="137"/>
    </location>
</feature>
<accession>A0A8S1HE25</accession>
<protein>
    <submittedName>
        <fullName evidence="3">Uncharacterized protein</fullName>
    </submittedName>
</protein>
<evidence type="ECO:0000256" key="2">
    <source>
        <dbReference type="SAM" id="MobiDB-lite"/>
    </source>
</evidence>
<dbReference type="Proteomes" id="UP000835052">
    <property type="component" value="Unassembled WGS sequence"/>
</dbReference>
<reference evidence="3" key="1">
    <citation type="submission" date="2020-10" db="EMBL/GenBank/DDBJ databases">
        <authorList>
            <person name="Kikuchi T."/>
        </authorList>
    </citation>
    <scope>NUCLEOTIDE SEQUENCE</scope>
    <source>
        <strain evidence="3">NKZ352</strain>
    </source>
</reference>
<gene>
    <name evidence="3" type="ORF">CAUJ_LOCUS9261</name>
</gene>
<feature type="region of interest" description="Disordered" evidence="2">
    <location>
        <begin position="303"/>
        <end position="352"/>
    </location>
</feature>
<comment type="caution">
    <text evidence="3">The sequence shown here is derived from an EMBL/GenBank/DDBJ whole genome shotgun (WGS) entry which is preliminary data.</text>
</comment>
<name>A0A8S1HE25_9PELO</name>
<keyword evidence="4" id="KW-1185">Reference proteome</keyword>
<evidence type="ECO:0000313" key="4">
    <source>
        <dbReference type="Proteomes" id="UP000835052"/>
    </source>
</evidence>
<organism evidence="3 4">
    <name type="scientific">Caenorhabditis auriculariae</name>
    <dbReference type="NCBI Taxonomy" id="2777116"/>
    <lineage>
        <taxon>Eukaryota</taxon>
        <taxon>Metazoa</taxon>
        <taxon>Ecdysozoa</taxon>
        <taxon>Nematoda</taxon>
        <taxon>Chromadorea</taxon>
        <taxon>Rhabditida</taxon>
        <taxon>Rhabditina</taxon>
        <taxon>Rhabditomorpha</taxon>
        <taxon>Rhabditoidea</taxon>
        <taxon>Rhabditidae</taxon>
        <taxon>Peloderinae</taxon>
        <taxon>Caenorhabditis</taxon>
    </lineage>
</organism>
<dbReference type="AlphaFoldDB" id="A0A8S1HE25"/>
<evidence type="ECO:0000313" key="3">
    <source>
        <dbReference type="EMBL" id="CAD6193342.1"/>
    </source>
</evidence>
<dbReference type="EMBL" id="CAJGYM010000034">
    <property type="protein sequence ID" value="CAD6193342.1"/>
    <property type="molecule type" value="Genomic_DNA"/>
</dbReference>